<evidence type="ECO:0000313" key="1">
    <source>
        <dbReference type="EMBL" id="CDY32099.1"/>
    </source>
</evidence>
<dbReference type="PaxDb" id="3708-A0A078H3X9"/>
<protein>
    <submittedName>
        <fullName evidence="1">BnaC04g44670D protein</fullName>
    </submittedName>
</protein>
<reference evidence="1 2" key="1">
    <citation type="journal article" date="2014" name="Science">
        <title>Plant genetics. Early allopolyploid evolution in the post-Neolithic Brassica napus oilseed genome.</title>
        <authorList>
            <person name="Chalhoub B."/>
            <person name="Denoeud F."/>
            <person name="Liu S."/>
            <person name="Parkin I.A."/>
            <person name="Tang H."/>
            <person name="Wang X."/>
            <person name="Chiquet J."/>
            <person name="Belcram H."/>
            <person name="Tong C."/>
            <person name="Samans B."/>
            <person name="Correa M."/>
            <person name="Da Silva C."/>
            <person name="Just J."/>
            <person name="Falentin C."/>
            <person name="Koh C.S."/>
            <person name="Le Clainche I."/>
            <person name="Bernard M."/>
            <person name="Bento P."/>
            <person name="Noel B."/>
            <person name="Labadie K."/>
            <person name="Alberti A."/>
            <person name="Charles M."/>
            <person name="Arnaud D."/>
            <person name="Guo H."/>
            <person name="Daviaud C."/>
            <person name="Alamery S."/>
            <person name="Jabbari K."/>
            <person name="Zhao M."/>
            <person name="Edger P.P."/>
            <person name="Chelaifa H."/>
            <person name="Tack D."/>
            <person name="Lassalle G."/>
            <person name="Mestiri I."/>
            <person name="Schnel N."/>
            <person name="Le Paslier M.C."/>
            <person name="Fan G."/>
            <person name="Renault V."/>
            <person name="Bayer P.E."/>
            <person name="Golicz A.A."/>
            <person name="Manoli S."/>
            <person name="Lee T.H."/>
            <person name="Thi V.H."/>
            <person name="Chalabi S."/>
            <person name="Hu Q."/>
            <person name="Fan C."/>
            <person name="Tollenaere R."/>
            <person name="Lu Y."/>
            <person name="Battail C."/>
            <person name="Shen J."/>
            <person name="Sidebottom C.H."/>
            <person name="Wang X."/>
            <person name="Canaguier A."/>
            <person name="Chauveau A."/>
            <person name="Berard A."/>
            <person name="Deniot G."/>
            <person name="Guan M."/>
            <person name="Liu Z."/>
            <person name="Sun F."/>
            <person name="Lim Y.P."/>
            <person name="Lyons E."/>
            <person name="Town C.D."/>
            <person name="Bancroft I."/>
            <person name="Wang X."/>
            <person name="Meng J."/>
            <person name="Ma J."/>
            <person name="Pires J.C."/>
            <person name="King G.J."/>
            <person name="Brunel D."/>
            <person name="Delourme R."/>
            <person name="Renard M."/>
            <person name="Aury J.M."/>
            <person name="Adams K.L."/>
            <person name="Batley J."/>
            <person name="Snowdon R.J."/>
            <person name="Tost J."/>
            <person name="Edwards D."/>
            <person name="Zhou Y."/>
            <person name="Hua W."/>
            <person name="Sharpe A.G."/>
            <person name="Paterson A.H."/>
            <person name="Guan C."/>
            <person name="Wincker P."/>
        </authorList>
    </citation>
    <scope>NUCLEOTIDE SEQUENCE [LARGE SCALE GENOMIC DNA]</scope>
    <source>
        <strain evidence="2">cv. Darmor-bzh</strain>
    </source>
</reference>
<dbReference type="AlphaFoldDB" id="A0A078H3X9"/>
<proteinExistence type="predicted"/>
<dbReference type="EMBL" id="LK032287">
    <property type="protein sequence ID" value="CDY32099.1"/>
    <property type="molecule type" value="Genomic_DNA"/>
</dbReference>
<dbReference type="Gramene" id="CDY32099">
    <property type="protein sequence ID" value="CDY32099"/>
    <property type="gene ID" value="GSBRNA2T00051454001"/>
</dbReference>
<keyword evidence="2" id="KW-1185">Reference proteome</keyword>
<gene>
    <name evidence="1" type="primary">BnaC04g44670D</name>
    <name evidence="1" type="ORF">GSBRNA2T00051454001</name>
</gene>
<sequence length="42" mass="4760">MSPLTSFHRIAHDTFSSFLLSLVHSLSLSLSTTLYELSFYLP</sequence>
<dbReference type="Proteomes" id="UP000028999">
    <property type="component" value="Unassembled WGS sequence"/>
</dbReference>
<organism evidence="1 2">
    <name type="scientific">Brassica napus</name>
    <name type="common">Rape</name>
    <dbReference type="NCBI Taxonomy" id="3708"/>
    <lineage>
        <taxon>Eukaryota</taxon>
        <taxon>Viridiplantae</taxon>
        <taxon>Streptophyta</taxon>
        <taxon>Embryophyta</taxon>
        <taxon>Tracheophyta</taxon>
        <taxon>Spermatophyta</taxon>
        <taxon>Magnoliopsida</taxon>
        <taxon>eudicotyledons</taxon>
        <taxon>Gunneridae</taxon>
        <taxon>Pentapetalae</taxon>
        <taxon>rosids</taxon>
        <taxon>malvids</taxon>
        <taxon>Brassicales</taxon>
        <taxon>Brassicaceae</taxon>
        <taxon>Brassiceae</taxon>
        <taxon>Brassica</taxon>
    </lineage>
</organism>
<accession>A0A078H3X9</accession>
<evidence type="ECO:0000313" key="2">
    <source>
        <dbReference type="Proteomes" id="UP000028999"/>
    </source>
</evidence>
<name>A0A078H3X9_BRANA</name>